<dbReference type="VEuPathDB" id="FungiDB:ASPWEDRAFT_120627"/>
<dbReference type="AlphaFoldDB" id="A0A1L9R594"/>
<dbReference type="Proteomes" id="UP000184383">
    <property type="component" value="Unassembled WGS sequence"/>
</dbReference>
<keyword evidence="2" id="KW-0040">ANK repeat</keyword>
<dbReference type="InterPro" id="IPR036770">
    <property type="entry name" value="Ankyrin_rpt-contain_sf"/>
</dbReference>
<dbReference type="RefSeq" id="XP_040683766.1">
    <property type="nucleotide sequence ID" value="XM_040829003.1"/>
</dbReference>
<sequence>MGHQSTVQLLLDSGADVNRLGSFGDALQASAMKGHTLITKILLQAGARIDNDGGMYGNALHAAVYNGHVQVVETLL</sequence>
<dbReference type="PANTHER" id="PTHR24171">
    <property type="entry name" value="ANKYRIN REPEAT DOMAIN-CONTAINING PROTEIN 39-RELATED"/>
    <property type="match status" value="1"/>
</dbReference>
<evidence type="ECO:0000256" key="2">
    <source>
        <dbReference type="ARBA" id="ARBA00023043"/>
    </source>
</evidence>
<keyword evidence="1" id="KW-0677">Repeat</keyword>
<dbReference type="OrthoDB" id="4772757at2759"/>
<dbReference type="SUPFAM" id="SSF48403">
    <property type="entry name" value="Ankyrin repeat"/>
    <property type="match status" value="1"/>
</dbReference>
<organism evidence="3 4">
    <name type="scientific">Aspergillus wentii DTO 134E9</name>
    <dbReference type="NCBI Taxonomy" id="1073089"/>
    <lineage>
        <taxon>Eukaryota</taxon>
        <taxon>Fungi</taxon>
        <taxon>Dikarya</taxon>
        <taxon>Ascomycota</taxon>
        <taxon>Pezizomycotina</taxon>
        <taxon>Eurotiomycetes</taxon>
        <taxon>Eurotiomycetidae</taxon>
        <taxon>Eurotiales</taxon>
        <taxon>Aspergillaceae</taxon>
        <taxon>Aspergillus</taxon>
        <taxon>Aspergillus subgen. Cremei</taxon>
    </lineage>
</organism>
<gene>
    <name evidence="3" type="ORF">ASPWEDRAFT_120627</name>
</gene>
<evidence type="ECO:0000313" key="4">
    <source>
        <dbReference type="Proteomes" id="UP000184383"/>
    </source>
</evidence>
<evidence type="ECO:0000256" key="1">
    <source>
        <dbReference type="ARBA" id="ARBA00022737"/>
    </source>
</evidence>
<protein>
    <submittedName>
        <fullName evidence="3">Uncharacterized protein</fullName>
    </submittedName>
</protein>
<dbReference type="STRING" id="1073089.A0A1L9R594"/>
<name>A0A1L9R594_ASPWE</name>
<feature type="non-terminal residue" evidence="3">
    <location>
        <position position="76"/>
    </location>
</feature>
<accession>A0A1L9R594</accession>
<keyword evidence="4" id="KW-1185">Reference proteome</keyword>
<reference evidence="4" key="1">
    <citation type="journal article" date="2017" name="Genome Biol.">
        <title>Comparative genomics reveals high biological diversity and specific adaptations in the industrially and medically important fungal genus Aspergillus.</title>
        <authorList>
            <person name="de Vries R.P."/>
            <person name="Riley R."/>
            <person name="Wiebenga A."/>
            <person name="Aguilar-Osorio G."/>
            <person name="Amillis S."/>
            <person name="Uchima C.A."/>
            <person name="Anderluh G."/>
            <person name="Asadollahi M."/>
            <person name="Askin M."/>
            <person name="Barry K."/>
            <person name="Battaglia E."/>
            <person name="Bayram O."/>
            <person name="Benocci T."/>
            <person name="Braus-Stromeyer S.A."/>
            <person name="Caldana C."/>
            <person name="Canovas D."/>
            <person name="Cerqueira G.C."/>
            <person name="Chen F."/>
            <person name="Chen W."/>
            <person name="Choi C."/>
            <person name="Clum A."/>
            <person name="Dos Santos R.A."/>
            <person name="Damasio A.R."/>
            <person name="Diallinas G."/>
            <person name="Emri T."/>
            <person name="Fekete E."/>
            <person name="Flipphi M."/>
            <person name="Freyberg S."/>
            <person name="Gallo A."/>
            <person name="Gournas C."/>
            <person name="Habgood R."/>
            <person name="Hainaut M."/>
            <person name="Harispe M.L."/>
            <person name="Henrissat B."/>
            <person name="Hilden K.S."/>
            <person name="Hope R."/>
            <person name="Hossain A."/>
            <person name="Karabika E."/>
            <person name="Karaffa L."/>
            <person name="Karanyi Z."/>
            <person name="Krasevec N."/>
            <person name="Kuo A."/>
            <person name="Kusch H."/>
            <person name="LaButti K."/>
            <person name="Lagendijk E.L."/>
            <person name="Lapidus A."/>
            <person name="Levasseur A."/>
            <person name="Lindquist E."/>
            <person name="Lipzen A."/>
            <person name="Logrieco A.F."/>
            <person name="MacCabe A."/>
            <person name="Maekelae M.R."/>
            <person name="Malavazi I."/>
            <person name="Melin P."/>
            <person name="Meyer V."/>
            <person name="Mielnichuk N."/>
            <person name="Miskei M."/>
            <person name="Molnar A.P."/>
            <person name="Mule G."/>
            <person name="Ngan C.Y."/>
            <person name="Orejas M."/>
            <person name="Orosz E."/>
            <person name="Ouedraogo J.P."/>
            <person name="Overkamp K.M."/>
            <person name="Park H.-S."/>
            <person name="Perrone G."/>
            <person name="Piumi F."/>
            <person name="Punt P.J."/>
            <person name="Ram A.F."/>
            <person name="Ramon A."/>
            <person name="Rauscher S."/>
            <person name="Record E."/>
            <person name="Riano-Pachon D.M."/>
            <person name="Robert V."/>
            <person name="Roehrig J."/>
            <person name="Ruller R."/>
            <person name="Salamov A."/>
            <person name="Salih N.S."/>
            <person name="Samson R.A."/>
            <person name="Sandor E."/>
            <person name="Sanguinetti M."/>
            <person name="Schuetze T."/>
            <person name="Sepcic K."/>
            <person name="Shelest E."/>
            <person name="Sherlock G."/>
            <person name="Sophianopoulou V."/>
            <person name="Squina F.M."/>
            <person name="Sun H."/>
            <person name="Susca A."/>
            <person name="Todd R.B."/>
            <person name="Tsang A."/>
            <person name="Unkles S.E."/>
            <person name="van de Wiele N."/>
            <person name="van Rossen-Uffink D."/>
            <person name="Oliveira J.V."/>
            <person name="Vesth T.C."/>
            <person name="Visser J."/>
            <person name="Yu J.-H."/>
            <person name="Zhou M."/>
            <person name="Andersen M.R."/>
            <person name="Archer D.B."/>
            <person name="Baker S.E."/>
            <person name="Benoit I."/>
            <person name="Brakhage A.A."/>
            <person name="Braus G.H."/>
            <person name="Fischer R."/>
            <person name="Frisvad J.C."/>
            <person name="Goldman G.H."/>
            <person name="Houbraken J."/>
            <person name="Oakley B."/>
            <person name="Pocsi I."/>
            <person name="Scazzocchio C."/>
            <person name="Seiboth B."/>
            <person name="vanKuyk P.A."/>
            <person name="Wortman J."/>
            <person name="Dyer P.S."/>
            <person name="Grigoriev I.V."/>
        </authorList>
    </citation>
    <scope>NUCLEOTIDE SEQUENCE [LARGE SCALE GENOMIC DNA]</scope>
    <source>
        <strain evidence="4">DTO 134E9</strain>
    </source>
</reference>
<dbReference type="Pfam" id="PF12796">
    <property type="entry name" value="Ank_2"/>
    <property type="match status" value="1"/>
</dbReference>
<dbReference type="EMBL" id="KV878217">
    <property type="protein sequence ID" value="OJJ30089.1"/>
    <property type="molecule type" value="Genomic_DNA"/>
</dbReference>
<proteinExistence type="predicted"/>
<dbReference type="InterPro" id="IPR002110">
    <property type="entry name" value="Ankyrin_rpt"/>
</dbReference>
<dbReference type="Gene3D" id="1.25.40.20">
    <property type="entry name" value="Ankyrin repeat-containing domain"/>
    <property type="match status" value="1"/>
</dbReference>
<evidence type="ECO:0000313" key="3">
    <source>
        <dbReference type="EMBL" id="OJJ30089.1"/>
    </source>
</evidence>
<dbReference type="GeneID" id="63744851"/>